<dbReference type="RefSeq" id="WP_182954236.1">
    <property type="nucleotide sequence ID" value="NZ_WNXC01000001.1"/>
</dbReference>
<keyword evidence="2" id="KW-1133">Transmembrane helix</keyword>
<evidence type="ECO:0000313" key="3">
    <source>
        <dbReference type="EMBL" id="MBB2148371.1"/>
    </source>
</evidence>
<keyword evidence="2" id="KW-0472">Membrane</keyword>
<evidence type="ECO:0000313" key="4">
    <source>
        <dbReference type="Proteomes" id="UP000636110"/>
    </source>
</evidence>
<accession>A0ABR6ESY3</accession>
<proteinExistence type="predicted"/>
<feature type="transmembrane region" description="Helical" evidence="2">
    <location>
        <begin position="228"/>
        <end position="245"/>
    </location>
</feature>
<dbReference type="Proteomes" id="UP000636110">
    <property type="component" value="Unassembled WGS sequence"/>
</dbReference>
<evidence type="ECO:0000256" key="1">
    <source>
        <dbReference type="SAM" id="MobiDB-lite"/>
    </source>
</evidence>
<feature type="transmembrane region" description="Helical" evidence="2">
    <location>
        <begin position="257"/>
        <end position="279"/>
    </location>
</feature>
<sequence length="346" mass="39764">MSGKYRKEKDCLNCGHEVEAHFCSYCGQENIIVKEDALHMVVHAVSDYFHFESKFFGTIKPLLFQPGVLTQKYVEGKRASYLHPIKLYIFISIVFFLVALSGNKKNETETKKESTTIQKGKSNSQLDTSEKESSDFVGPNILETIKKNKDKAKRQADSGGTGSNNIISIGPVVDSTIAAYEKRQSGLPEEKRDGFIKAVIQKKNIELMHTKDSSEKLEESLLHNVPKMMFLLLPLFALILKIVYFNKKKYYFEHLIYAFHIHSAIFLIVLISTLITWLGGYFYDISELMFTLSFFWITWYIYKSLRTFYGNSRWVTILKYFLLIVCYSIVMVLTLILGASASIFML</sequence>
<reference evidence="3 4" key="1">
    <citation type="submission" date="2019-11" db="EMBL/GenBank/DDBJ databases">
        <title>Description of Pedobacter sp. LMG 31462T.</title>
        <authorList>
            <person name="Carlier A."/>
            <person name="Qi S."/>
            <person name="Vandamme P."/>
        </authorList>
    </citation>
    <scope>NUCLEOTIDE SEQUENCE [LARGE SCALE GENOMIC DNA]</scope>
    <source>
        <strain evidence="3 4">LMG 31462</strain>
    </source>
</reference>
<dbReference type="Pfam" id="PF12412">
    <property type="entry name" value="DUF3667"/>
    <property type="match status" value="1"/>
</dbReference>
<evidence type="ECO:0000256" key="2">
    <source>
        <dbReference type="SAM" id="Phobius"/>
    </source>
</evidence>
<feature type="transmembrane region" description="Helical" evidence="2">
    <location>
        <begin position="285"/>
        <end position="302"/>
    </location>
</feature>
<gene>
    <name evidence="3" type="ORF">GM920_05550</name>
</gene>
<feature type="region of interest" description="Disordered" evidence="1">
    <location>
        <begin position="107"/>
        <end position="135"/>
    </location>
</feature>
<dbReference type="EMBL" id="WNXC01000001">
    <property type="protein sequence ID" value="MBB2148371.1"/>
    <property type="molecule type" value="Genomic_DNA"/>
</dbReference>
<organism evidence="3 4">
    <name type="scientific">Pedobacter gandavensis</name>
    <dbReference type="NCBI Taxonomy" id="2679963"/>
    <lineage>
        <taxon>Bacteria</taxon>
        <taxon>Pseudomonadati</taxon>
        <taxon>Bacteroidota</taxon>
        <taxon>Sphingobacteriia</taxon>
        <taxon>Sphingobacteriales</taxon>
        <taxon>Sphingobacteriaceae</taxon>
        <taxon>Pedobacter</taxon>
    </lineage>
</organism>
<feature type="compositionally biased region" description="Polar residues" evidence="1">
    <location>
        <begin position="117"/>
        <end position="127"/>
    </location>
</feature>
<comment type="caution">
    <text evidence="3">The sequence shown here is derived from an EMBL/GenBank/DDBJ whole genome shotgun (WGS) entry which is preliminary data.</text>
</comment>
<feature type="transmembrane region" description="Helical" evidence="2">
    <location>
        <begin position="322"/>
        <end position="345"/>
    </location>
</feature>
<protein>
    <submittedName>
        <fullName evidence="3">DUF3667 domain-containing protein</fullName>
    </submittedName>
</protein>
<feature type="transmembrane region" description="Helical" evidence="2">
    <location>
        <begin position="85"/>
        <end position="102"/>
    </location>
</feature>
<keyword evidence="2" id="KW-0812">Transmembrane</keyword>
<name>A0ABR6ESY3_9SPHI</name>
<dbReference type="InterPro" id="IPR022134">
    <property type="entry name" value="DUF3667"/>
</dbReference>
<keyword evidence="4" id="KW-1185">Reference proteome</keyword>